<dbReference type="InterPro" id="IPR001849">
    <property type="entry name" value="PH_domain"/>
</dbReference>
<dbReference type="SUPFAM" id="SSF46966">
    <property type="entry name" value="Spectrin repeat"/>
    <property type="match status" value="3"/>
</dbReference>
<dbReference type="SUPFAM" id="SSF52087">
    <property type="entry name" value="CRAL/TRIO domain"/>
    <property type="match status" value="1"/>
</dbReference>
<dbReference type="GO" id="GO:0005737">
    <property type="term" value="C:cytoplasm"/>
    <property type="evidence" value="ECO:0007669"/>
    <property type="project" value="TreeGrafter"/>
</dbReference>
<dbReference type="SMART" id="SM00150">
    <property type="entry name" value="SPEC"/>
    <property type="match status" value="2"/>
</dbReference>
<evidence type="ECO:0000259" key="4">
    <source>
        <dbReference type="PROSITE" id="PS50010"/>
    </source>
</evidence>
<dbReference type="InterPro" id="IPR036865">
    <property type="entry name" value="CRAL-TRIO_dom_sf"/>
</dbReference>
<dbReference type="eggNOG" id="KOG4240">
    <property type="taxonomic scope" value="Eukaryota"/>
</dbReference>
<dbReference type="GO" id="GO:0005085">
    <property type="term" value="F:guanyl-nucleotide exchange factor activity"/>
    <property type="evidence" value="ECO:0007669"/>
    <property type="project" value="UniProtKB-KW"/>
</dbReference>
<dbReference type="SUPFAM" id="SSF50729">
    <property type="entry name" value="PH domain-like"/>
    <property type="match status" value="1"/>
</dbReference>
<feature type="region of interest" description="Disordered" evidence="2">
    <location>
        <begin position="1559"/>
        <end position="1614"/>
    </location>
</feature>
<dbReference type="Gene3D" id="1.20.900.10">
    <property type="entry name" value="Dbl homology (DH) domain"/>
    <property type="match status" value="1"/>
</dbReference>
<feature type="compositionally biased region" description="Basic and acidic residues" evidence="2">
    <location>
        <begin position="1584"/>
        <end position="1595"/>
    </location>
</feature>
<dbReference type="InterPro" id="IPR018159">
    <property type="entry name" value="Spectrin/alpha-actinin"/>
</dbReference>
<dbReference type="CDD" id="cd00160">
    <property type="entry name" value="RhoGEF"/>
    <property type="match status" value="1"/>
</dbReference>
<feature type="domain" description="PH" evidence="3">
    <location>
        <begin position="1416"/>
        <end position="1522"/>
    </location>
</feature>
<name>A0A1I7SAE7_BURXY</name>
<feature type="domain" description="DH" evidence="4">
    <location>
        <begin position="1222"/>
        <end position="1400"/>
    </location>
</feature>
<dbReference type="Gene3D" id="1.20.58.60">
    <property type="match status" value="2"/>
</dbReference>
<dbReference type="InterPro" id="IPR055251">
    <property type="entry name" value="SOS1_NGEF_PH"/>
</dbReference>
<dbReference type="Gene3D" id="3.40.525.10">
    <property type="entry name" value="CRAL-TRIO lipid binding domain"/>
    <property type="match status" value="1"/>
</dbReference>
<accession>A0A1I7SAE7</accession>
<dbReference type="PANTHER" id="PTHR22826:SF106">
    <property type="entry name" value="TRIO, ISOFORM A"/>
    <property type="match status" value="1"/>
</dbReference>
<protein>
    <submittedName>
        <fullName evidence="6">CRAL-TRIO domain-containing protein</fullName>
    </submittedName>
</protein>
<organism evidence="5 6">
    <name type="scientific">Bursaphelenchus xylophilus</name>
    <name type="common">Pinewood nematode worm</name>
    <name type="synonym">Aphelenchoides xylophilus</name>
    <dbReference type="NCBI Taxonomy" id="6326"/>
    <lineage>
        <taxon>Eukaryota</taxon>
        <taxon>Metazoa</taxon>
        <taxon>Ecdysozoa</taxon>
        <taxon>Nematoda</taxon>
        <taxon>Chromadorea</taxon>
        <taxon>Rhabditida</taxon>
        <taxon>Tylenchina</taxon>
        <taxon>Tylenchomorpha</taxon>
        <taxon>Aphelenchoidea</taxon>
        <taxon>Aphelenchoididae</taxon>
        <taxon>Bursaphelenchus</taxon>
    </lineage>
</organism>
<dbReference type="InterPro" id="IPR035899">
    <property type="entry name" value="DBL_dom_sf"/>
</dbReference>
<evidence type="ECO:0000313" key="5">
    <source>
        <dbReference type="Proteomes" id="UP000095284"/>
    </source>
</evidence>
<dbReference type="WBParaSite" id="BXY_0999400.1">
    <property type="protein sequence ID" value="BXY_0999400.1"/>
    <property type="gene ID" value="BXY_0999400"/>
</dbReference>
<evidence type="ECO:0000256" key="2">
    <source>
        <dbReference type="SAM" id="MobiDB-lite"/>
    </source>
</evidence>
<dbReference type="SMART" id="SM00233">
    <property type="entry name" value="PH"/>
    <property type="match status" value="1"/>
</dbReference>
<dbReference type="Pfam" id="PF00435">
    <property type="entry name" value="Spectrin"/>
    <property type="match status" value="1"/>
</dbReference>
<dbReference type="InterPro" id="IPR011993">
    <property type="entry name" value="PH-like_dom_sf"/>
</dbReference>
<dbReference type="SMART" id="SM00325">
    <property type="entry name" value="RhoGEF"/>
    <property type="match status" value="1"/>
</dbReference>
<dbReference type="PROSITE" id="PS50003">
    <property type="entry name" value="PH_DOMAIN"/>
    <property type="match status" value="1"/>
</dbReference>
<keyword evidence="1" id="KW-0344">Guanine-nucleotide releasing factor</keyword>
<dbReference type="Proteomes" id="UP000095284">
    <property type="component" value="Unplaced"/>
</dbReference>
<dbReference type="InterPro" id="IPR002017">
    <property type="entry name" value="Spectrin_repeat"/>
</dbReference>
<dbReference type="Pfam" id="PF00621">
    <property type="entry name" value="RhoGEF"/>
    <property type="match status" value="1"/>
</dbReference>
<feature type="compositionally biased region" description="Polar residues" evidence="2">
    <location>
        <begin position="1596"/>
        <end position="1608"/>
    </location>
</feature>
<dbReference type="GO" id="GO:0019898">
    <property type="term" value="C:extrinsic component of membrane"/>
    <property type="evidence" value="ECO:0007669"/>
    <property type="project" value="TreeGrafter"/>
</dbReference>
<dbReference type="PROSITE" id="PS50010">
    <property type="entry name" value="DH_2"/>
    <property type="match status" value="1"/>
</dbReference>
<dbReference type="SUPFAM" id="SSF48065">
    <property type="entry name" value="DBL homology domain (DH-domain)"/>
    <property type="match status" value="1"/>
</dbReference>
<dbReference type="InterPro" id="IPR051336">
    <property type="entry name" value="RhoGEF_Guanine_NuclExch_SF"/>
</dbReference>
<evidence type="ECO:0000313" key="6">
    <source>
        <dbReference type="WBParaSite" id="BXY_0999400.1"/>
    </source>
</evidence>
<dbReference type="PANTHER" id="PTHR22826">
    <property type="entry name" value="RHO GUANINE EXCHANGE FACTOR-RELATED"/>
    <property type="match status" value="1"/>
</dbReference>
<dbReference type="Gene3D" id="2.30.29.30">
    <property type="entry name" value="Pleckstrin-homology domain (PH domain)/Phosphotyrosine-binding domain (PTB)"/>
    <property type="match status" value="1"/>
</dbReference>
<evidence type="ECO:0000259" key="3">
    <source>
        <dbReference type="PROSITE" id="PS50003"/>
    </source>
</evidence>
<dbReference type="Pfam" id="PF22697">
    <property type="entry name" value="SOS1_NGEF_PH"/>
    <property type="match status" value="1"/>
</dbReference>
<proteinExistence type="predicted"/>
<reference evidence="6" key="1">
    <citation type="submission" date="2016-11" db="UniProtKB">
        <authorList>
            <consortium name="WormBaseParasite"/>
        </authorList>
    </citation>
    <scope>IDENTIFICATION</scope>
</reference>
<dbReference type="InterPro" id="IPR000219">
    <property type="entry name" value="DH_dom"/>
</dbReference>
<sequence>MAPVDNPVKCLEAGYALLPGTRDLEGRPVIFVPLRENCLHFKADSITSVIYFLSQCTGEDFLSKKLVFVIDMRNAAKGDHLRLFLKIIEENFVKITEEALVIRNDKFWDRHKSAVEKGRYQFDVKVISGDHLVRFIDRQELIREYGGSLEYNHNEWINTRRMIDSLFKDVAHILQDFEQQCSSIRNFPLTSTTISETDKMIDSIEQSIELTVNKVQTCEARVNQVEKSLALSTNPGFRSGLNRLHKSIEDLKRRRREVNSLFASKRSEAAIVTNMNNIEDEIEKVNNFILNVTMQIKPILFDIGKDADHARILLADHQNTMKNVNNVKVTYDHLETQCHKNWSNRAQMSPIRMDKGVATHFKYLQNEWKMLRSILQDREKILSAAIKFHEKYRTFIENSQRWIQNVGVDPATVENAPAEILQSALQKHEEFKESFENCYAEAFNAANELKSALDRDSRDCNSVVSADKYVKDCITQLSNIQKQLYGIYDSRHHTIGYKYHAKVFFQECDVVLNWLDEHGEPYLRRKIGIGRSLDEAKRFEKYHEEFKKISENTYVSTKKLTESSQILIDGGEIDPMKARLKIEELTHRMKSFTKKVDSRTKLLYIACNFFMHYKEIMDYYKSLKQNDHIYYTVYPDPQKCEENKSRLQDEVNKITQAYNRIMAEARQLKLCLDEQRNLFEVNNQDSMDLVQDMMDKIDSCNNTEKNKWPRQRNVLNLATDTSFFVRESDSVLREILAWREDLQRYSNLHENALETIAHAQRENMANVENAVLKLLSKKNQLITDMQRENVNLVFPNKENVIKQLEIIATHLEQGSKQVMQLAETLRMSCLSTAKLDKLINDKEIIMKMLMRIKNDLIMLNCIPANERETEDCKLEHEKYKKRLEEIKEHIITFEKSAGNTRQYIMNYEQDTLLNNALDIATSEFARIKQKLDNRLRMLTSAADYYKCFANALPSAEVLEKNYKDILDPVRRQGICQKEMKMNATQRSEVCKVNLNKLNDKKDQFLNATSYAHKCAASFWKKIELFVKSEFNGFEAPRNVIHLMESVAQMKQEIFLRQTRLLDLYKNCHEQLLACRNAAHLIVIIAEINGKLNSLESNVSSTSITSIDDSSLQEYVQRLKEFRIELKSILALMRNMRKHSDHFFEQFNNSLHTDEIKIAIPALNDKYSRVEREITAKEVELRRLSGGDSFQHLFDRNSDGSLEEKLTQSSESSSTFALDANEKLRKPYKELLNSEADYISDLGKCIDCYLKSYRLNEMSSSSLRQKEKEIFGNIEEIYRFHQEEFLDKLKEYEGNPEDVGCCFIHYMVNLKELYTEYCLNKAENGSILDSPEAMNLFNEIREKYNLPHSLDISSMLIKPVQRITRYRLLLDQVMRYSKHHTEEMRDALEVVVNIPRVANDRMHLKNFEDYKNHQIGEFILQDTFTVTEPKRVFKKEKELQVFLFESCIVFAKKEELPNRKIRYIYKYKYLTTDVSVVEHVGSDGDNRFALRKGSLPQSEAVILKTNTSENRNLWVKTLRTLTLNADLISNNNSINENGAILSRELTSSVGRLKLGDLENKRHSNGSINSNEMPVVLRKSPSFDSPDLKNSDIHYSNDPRSTVYSTTSSDGDLPPALDHVSLIVPANEVLD</sequence>
<evidence type="ECO:0000256" key="1">
    <source>
        <dbReference type="ARBA" id="ARBA00022658"/>
    </source>
</evidence>